<dbReference type="Proteomes" id="UP000237000">
    <property type="component" value="Unassembled WGS sequence"/>
</dbReference>
<name>A0A2P5EE06_TREOI</name>
<reference evidence="2" key="1">
    <citation type="submission" date="2016-06" db="EMBL/GenBank/DDBJ databases">
        <title>Parallel loss of symbiosis genes in relatives of nitrogen-fixing non-legume Parasponia.</title>
        <authorList>
            <person name="Van Velzen R."/>
            <person name="Holmer R."/>
            <person name="Bu F."/>
            <person name="Rutten L."/>
            <person name="Van Zeijl A."/>
            <person name="Liu W."/>
            <person name="Santuari L."/>
            <person name="Cao Q."/>
            <person name="Sharma T."/>
            <person name="Shen D."/>
            <person name="Roswanjaya Y."/>
            <person name="Wardhani T."/>
            <person name="Kalhor M.S."/>
            <person name="Jansen J."/>
            <person name="Van den Hoogen J."/>
            <person name="Gungor B."/>
            <person name="Hartog M."/>
            <person name="Hontelez J."/>
            <person name="Verver J."/>
            <person name="Yang W.-C."/>
            <person name="Schijlen E."/>
            <person name="Repin R."/>
            <person name="Schilthuizen M."/>
            <person name="Schranz E."/>
            <person name="Heidstra R."/>
            <person name="Miyata K."/>
            <person name="Fedorova E."/>
            <person name="Kohlen W."/>
            <person name="Bisseling T."/>
            <person name="Smit S."/>
            <person name="Geurts R."/>
        </authorList>
    </citation>
    <scope>NUCLEOTIDE SEQUENCE [LARGE SCALE GENOMIC DNA]</scope>
    <source>
        <strain evidence="2">cv. RG33-2</strain>
    </source>
</reference>
<dbReference type="AlphaFoldDB" id="A0A2P5EE06"/>
<organism evidence="1 2">
    <name type="scientific">Trema orientale</name>
    <name type="common">Charcoal tree</name>
    <name type="synonym">Celtis orientalis</name>
    <dbReference type="NCBI Taxonomy" id="63057"/>
    <lineage>
        <taxon>Eukaryota</taxon>
        <taxon>Viridiplantae</taxon>
        <taxon>Streptophyta</taxon>
        <taxon>Embryophyta</taxon>
        <taxon>Tracheophyta</taxon>
        <taxon>Spermatophyta</taxon>
        <taxon>Magnoliopsida</taxon>
        <taxon>eudicotyledons</taxon>
        <taxon>Gunneridae</taxon>
        <taxon>Pentapetalae</taxon>
        <taxon>rosids</taxon>
        <taxon>fabids</taxon>
        <taxon>Rosales</taxon>
        <taxon>Cannabaceae</taxon>
        <taxon>Trema</taxon>
    </lineage>
</organism>
<evidence type="ECO:0000313" key="1">
    <source>
        <dbReference type="EMBL" id="PON83769.1"/>
    </source>
</evidence>
<evidence type="ECO:0000313" key="2">
    <source>
        <dbReference type="Proteomes" id="UP000237000"/>
    </source>
</evidence>
<dbReference type="EMBL" id="JXTC01000173">
    <property type="protein sequence ID" value="PON83769.1"/>
    <property type="molecule type" value="Genomic_DNA"/>
</dbReference>
<gene>
    <name evidence="1" type="ORF">TorRG33x02_204360</name>
</gene>
<comment type="caution">
    <text evidence="1">The sequence shown here is derived from an EMBL/GenBank/DDBJ whole genome shotgun (WGS) entry which is preliminary data.</text>
</comment>
<keyword evidence="2" id="KW-1185">Reference proteome</keyword>
<dbReference type="InParanoid" id="A0A2P5EE06"/>
<protein>
    <submittedName>
        <fullName evidence="1">Uncharacterized protein</fullName>
    </submittedName>
</protein>
<sequence length="36" mass="4148">MQSAMFHIEIGSKEFSYEITTYKSPLKRQQIPSSIA</sequence>
<accession>A0A2P5EE06</accession>
<proteinExistence type="predicted"/>
<dbReference type="OrthoDB" id="10443842at2759"/>